<dbReference type="PROSITE" id="PS51722">
    <property type="entry name" value="G_TR_2"/>
    <property type="match status" value="1"/>
</dbReference>
<dbReference type="InterPro" id="IPR005225">
    <property type="entry name" value="Small_GTP-bd"/>
</dbReference>
<dbReference type="InterPro" id="IPR009000">
    <property type="entry name" value="Transl_B-barrel_sf"/>
</dbReference>
<dbReference type="Pfam" id="PF00009">
    <property type="entry name" value="GTP_EFTU"/>
    <property type="match status" value="1"/>
</dbReference>
<gene>
    <name evidence="8 12" type="primary">infB</name>
    <name evidence="12" type="ORF">IFJ97_00725</name>
</gene>
<dbReference type="InterPro" id="IPR053905">
    <property type="entry name" value="EF-G-like_DII"/>
</dbReference>
<keyword evidence="4 8" id="KW-0547">Nucleotide-binding</keyword>
<dbReference type="GO" id="GO:0005525">
    <property type="term" value="F:GTP binding"/>
    <property type="evidence" value="ECO:0007669"/>
    <property type="project" value="UniProtKB-KW"/>
</dbReference>
<dbReference type="InterPro" id="IPR044145">
    <property type="entry name" value="IF2_II"/>
</dbReference>
<dbReference type="FunFam" id="2.40.30.10:FF:000008">
    <property type="entry name" value="Translation initiation factor IF-2"/>
    <property type="match status" value="1"/>
</dbReference>
<evidence type="ECO:0000256" key="1">
    <source>
        <dbReference type="ARBA" id="ARBA00007733"/>
    </source>
</evidence>
<evidence type="ECO:0000256" key="2">
    <source>
        <dbReference type="ARBA" id="ARBA00020675"/>
    </source>
</evidence>
<protein>
    <recommendedName>
        <fullName evidence="2 8">Translation initiation factor IF-2</fullName>
    </recommendedName>
</protein>
<feature type="compositionally biased region" description="Basic and acidic residues" evidence="10">
    <location>
        <begin position="191"/>
        <end position="206"/>
    </location>
</feature>
<dbReference type="FunFam" id="2.40.30.10:FF:000054">
    <property type="entry name" value="Translation initiation factor IF-2"/>
    <property type="match status" value="1"/>
</dbReference>
<dbReference type="SUPFAM" id="SSF52156">
    <property type="entry name" value="Initiation factor IF2/eIF5b, domain 3"/>
    <property type="match status" value="1"/>
</dbReference>
<feature type="region of interest" description="Disordered" evidence="10">
    <location>
        <begin position="157"/>
        <end position="301"/>
    </location>
</feature>
<evidence type="ECO:0000256" key="4">
    <source>
        <dbReference type="ARBA" id="ARBA00022741"/>
    </source>
</evidence>
<evidence type="ECO:0000256" key="5">
    <source>
        <dbReference type="ARBA" id="ARBA00022917"/>
    </source>
</evidence>
<feature type="compositionally biased region" description="Basic and acidic residues" evidence="10">
    <location>
        <begin position="214"/>
        <end position="257"/>
    </location>
</feature>
<dbReference type="FunFam" id="3.40.50.10050:FF:000001">
    <property type="entry name" value="Translation initiation factor IF-2"/>
    <property type="match status" value="1"/>
</dbReference>
<evidence type="ECO:0000259" key="11">
    <source>
        <dbReference type="PROSITE" id="PS51722"/>
    </source>
</evidence>
<dbReference type="InterPro" id="IPR006847">
    <property type="entry name" value="IF2_N"/>
</dbReference>
<feature type="binding site" evidence="8">
    <location>
        <begin position="395"/>
        <end position="402"/>
    </location>
    <ligand>
        <name>GTP</name>
        <dbReference type="ChEBI" id="CHEBI:37565"/>
    </ligand>
</feature>
<dbReference type="GO" id="GO:0003743">
    <property type="term" value="F:translation initiation factor activity"/>
    <property type="evidence" value="ECO:0007669"/>
    <property type="project" value="UniProtKB-UniRule"/>
</dbReference>
<dbReference type="Pfam" id="PF04760">
    <property type="entry name" value="IF2_N"/>
    <property type="match status" value="1"/>
</dbReference>
<dbReference type="SUPFAM" id="SSF52540">
    <property type="entry name" value="P-loop containing nucleoside triphosphate hydrolases"/>
    <property type="match status" value="1"/>
</dbReference>
<comment type="function">
    <text evidence="7 8 9">One of the essential components for the initiation of protein synthesis. Protects formylmethionyl-tRNA from spontaneous hydrolysis and promotes its binding to the 30S ribosomal subunits. Also involved in the hydrolysis of GTP during the formation of the 70S ribosomal complex.</text>
</comment>
<dbReference type="InterPro" id="IPR000795">
    <property type="entry name" value="T_Tr_GTP-bd_dom"/>
</dbReference>
<keyword evidence="5 8" id="KW-0648">Protein biosynthesis</keyword>
<comment type="subcellular location">
    <subcellularLocation>
        <location evidence="8">Cytoplasm</location>
    </subcellularLocation>
</comment>
<comment type="caution">
    <text evidence="12">The sequence shown here is derived from an EMBL/GenBank/DDBJ whole genome shotgun (WGS) entry which is preliminary data.</text>
</comment>
<dbReference type="HAMAP" id="MF_00100_B">
    <property type="entry name" value="IF_2_B"/>
    <property type="match status" value="1"/>
</dbReference>
<accession>A0A8J6Y7M6</accession>
<reference evidence="12 13" key="1">
    <citation type="submission" date="2020-08" db="EMBL/GenBank/DDBJ databases">
        <title>Acidobacteriota in marine sediments use diverse sulfur dissimilation pathways.</title>
        <authorList>
            <person name="Wasmund K."/>
        </authorList>
    </citation>
    <scope>NUCLEOTIDE SEQUENCE [LARGE SCALE GENOMIC DNA]</scope>
    <source>
        <strain evidence="12">MAG AM3-A</strain>
    </source>
</reference>
<dbReference type="NCBIfam" id="TIGR00231">
    <property type="entry name" value="small_GTP"/>
    <property type="match status" value="1"/>
</dbReference>
<dbReference type="GO" id="GO:0003924">
    <property type="term" value="F:GTPase activity"/>
    <property type="evidence" value="ECO:0007669"/>
    <property type="project" value="UniProtKB-UniRule"/>
</dbReference>
<evidence type="ECO:0000256" key="9">
    <source>
        <dbReference type="RuleBase" id="RU000644"/>
    </source>
</evidence>
<evidence type="ECO:0000256" key="3">
    <source>
        <dbReference type="ARBA" id="ARBA00022540"/>
    </source>
</evidence>
<dbReference type="PROSITE" id="PS01176">
    <property type="entry name" value="IF2"/>
    <property type="match status" value="1"/>
</dbReference>
<feature type="binding site" evidence="8">
    <location>
        <begin position="442"/>
        <end position="446"/>
    </location>
    <ligand>
        <name>GTP</name>
        <dbReference type="ChEBI" id="CHEBI:37565"/>
    </ligand>
</feature>
<dbReference type="PANTHER" id="PTHR43381:SF5">
    <property type="entry name" value="TR-TYPE G DOMAIN-CONTAINING PROTEIN"/>
    <property type="match status" value="1"/>
</dbReference>
<dbReference type="Pfam" id="PF22042">
    <property type="entry name" value="EF-G_D2"/>
    <property type="match status" value="1"/>
</dbReference>
<name>A0A8J6Y7M6_9BACT</name>
<dbReference type="FunFam" id="3.40.50.300:FF:000019">
    <property type="entry name" value="Translation initiation factor IF-2"/>
    <property type="match status" value="1"/>
</dbReference>
<keyword evidence="3 8" id="KW-0396">Initiation factor</keyword>
<feature type="compositionally biased region" description="Acidic residues" evidence="10">
    <location>
        <begin position="157"/>
        <end position="174"/>
    </location>
</feature>
<dbReference type="NCBIfam" id="TIGR00487">
    <property type="entry name" value="IF-2"/>
    <property type="match status" value="1"/>
</dbReference>
<dbReference type="Gene3D" id="2.40.30.10">
    <property type="entry name" value="Translation factors"/>
    <property type="match status" value="2"/>
</dbReference>
<dbReference type="CDD" id="cd03702">
    <property type="entry name" value="IF2_mtIF2_II"/>
    <property type="match status" value="1"/>
</dbReference>
<keyword evidence="6 8" id="KW-0342">GTP-binding</keyword>
<proteinExistence type="inferred from homology"/>
<evidence type="ECO:0000256" key="8">
    <source>
        <dbReference type="HAMAP-Rule" id="MF_00100"/>
    </source>
</evidence>
<feature type="domain" description="Tr-type G" evidence="11">
    <location>
        <begin position="386"/>
        <end position="556"/>
    </location>
</feature>
<dbReference type="Proteomes" id="UP000598633">
    <property type="component" value="Unassembled WGS sequence"/>
</dbReference>
<dbReference type="InterPro" id="IPR015760">
    <property type="entry name" value="TIF_IF2"/>
</dbReference>
<dbReference type="CDD" id="cd01887">
    <property type="entry name" value="IF2_eIF5B"/>
    <property type="match status" value="1"/>
</dbReference>
<dbReference type="EMBL" id="JACXWA010000010">
    <property type="protein sequence ID" value="MBD3869864.1"/>
    <property type="molecule type" value="Genomic_DNA"/>
</dbReference>
<dbReference type="CDD" id="cd03692">
    <property type="entry name" value="mtIF2_IVc"/>
    <property type="match status" value="1"/>
</dbReference>
<dbReference type="Gene3D" id="3.40.50.10050">
    <property type="entry name" value="Translation initiation factor IF- 2, domain 3"/>
    <property type="match status" value="1"/>
</dbReference>
<organism evidence="12 13">
    <name type="scientific">Candidatus Sulfomarinibacter kjeldsenii</name>
    <dbReference type="NCBI Taxonomy" id="2885994"/>
    <lineage>
        <taxon>Bacteria</taxon>
        <taxon>Pseudomonadati</taxon>
        <taxon>Acidobacteriota</taxon>
        <taxon>Thermoanaerobaculia</taxon>
        <taxon>Thermoanaerobaculales</taxon>
        <taxon>Candidatus Sulfomarinibacteraceae</taxon>
        <taxon>Candidatus Sulfomarinibacter</taxon>
    </lineage>
</organism>
<dbReference type="GO" id="GO:0005829">
    <property type="term" value="C:cytosol"/>
    <property type="evidence" value="ECO:0007669"/>
    <property type="project" value="TreeGrafter"/>
</dbReference>
<dbReference type="AlphaFoldDB" id="A0A8J6Y7M6"/>
<dbReference type="PANTHER" id="PTHR43381">
    <property type="entry name" value="TRANSLATION INITIATION FACTOR IF-2-RELATED"/>
    <property type="match status" value="1"/>
</dbReference>
<evidence type="ECO:0000256" key="10">
    <source>
        <dbReference type="SAM" id="MobiDB-lite"/>
    </source>
</evidence>
<sequence length="887" mass="97206">MEQLRVVDLAHTMGITSRVLIFKLRSIGVTVAGEEDTLDLATVRAIITGETLQRRPREVISRRENAEEETATVSAKDRLVRRRKRQVVETDKEIKEVVTEAKSTEVEIAAEDETAPVEAVEEVAEVEAVAEIAEVAEVAEVAEEIFEEGVELKPEVEITEEEITAEREASEEEEAPKRIRPTRAKTPLEQSLRELTADEIRQRLADQKAAAKKAKIEKAADRGTGRKAKAAADAKEIRDLLNKFEEQKLKGQEESKPPTRPAPRPGGGRPSKKARRRRGDDERRTAPPRPTRTIQFKDGEKPEGPIILSEMVTARELAEKLNVTAKELLGLLIQKGVMVTTNQSLPHELAEEICADLEIEAMVASAEELIEYEREESAEVAGPEEPRPPVVTVMGHVDHGKTSLLDTMRSSRVAEQEAGGITQHIGASRIEASGGRTVVFVDTPGHEAFTHMRARGAQVTDIVILVVAADDGVMPQTKEAITHARAANVPLIVAINKIDKGNANPDRVKQQLAEFDVLVESWGGEIPSVDVSAKKNQGLDDLLDMILLVAEMKELKAVAEGPARGIVLEARKEKGRGIVATVLIQQGHIGVGDYFFCGSTWGRVRAIADDAGERIESGGPSDPVEITGFENVPAAGDVLQGTESEDKAIEVASYRSQRDREEGLSSTRKVSLDNLFDQIAESEIQELNVVIKADVQGSVEVLRETLISLGTEKVKVNVLQGSVGAVTTNDVMLASASNAIIIGFAVRPERTARELAETEQVDLRLYTVIYDLVDDVRKAMVGLLEPEYREEELGHAEVREIFKVPKIGAIAGSRVVDGIITRSAKVRLLRDNVVIFEGELASLRRFKDDASEVREGFECGIGLARYQDIKEGDIIEAYKMVEIAPEL</sequence>
<dbReference type="InterPro" id="IPR023115">
    <property type="entry name" value="TIF_IF2_dom3"/>
</dbReference>
<feature type="binding site" evidence="8">
    <location>
        <begin position="496"/>
        <end position="499"/>
    </location>
    <ligand>
        <name>GTP</name>
        <dbReference type="ChEBI" id="CHEBI:37565"/>
    </ligand>
</feature>
<comment type="similarity">
    <text evidence="1 8 9">Belongs to the TRAFAC class translation factor GTPase superfamily. Classic translation factor GTPase family. IF-2 subfamily.</text>
</comment>
<dbReference type="InterPro" id="IPR000178">
    <property type="entry name" value="TF_IF2_bacterial-like"/>
</dbReference>
<dbReference type="Pfam" id="PF11987">
    <property type="entry name" value="IF-2"/>
    <property type="match status" value="1"/>
</dbReference>
<evidence type="ECO:0000256" key="6">
    <source>
        <dbReference type="ARBA" id="ARBA00023134"/>
    </source>
</evidence>
<dbReference type="InterPro" id="IPR027417">
    <property type="entry name" value="P-loop_NTPase"/>
</dbReference>
<dbReference type="SUPFAM" id="SSF50447">
    <property type="entry name" value="Translation proteins"/>
    <property type="match status" value="2"/>
</dbReference>
<keyword evidence="8" id="KW-0963">Cytoplasm</keyword>
<evidence type="ECO:0000313" key="12">
    <source>
        <dbReference type="EMBL" id="MBD3869864.1"/>
    </source>
</evidence>
<dbReference type="Gene3D" id="3.40.50.300">
    <property type="entry name" value="P-loop containing nucleotide triphosphate hydrolases"/>
    <property type="match status" value="1"/>
</dbReference>
<comment type="caution">
    <text evidence="8">Lacks conserved residue(s) required for the propagation of feature annotation.</text>
</comment>
<dbReference type="InterPro" id="IPR036925">
    <property type="entry name" value="TIF_IF2_dom3_sf"/>
</dbReference>
<evidence type="ECO:0000256" key="7">
    <source>
        <dbReference type="ARBA" id="ARBA00025162"/>
    </source>
</evidence>
<evidence type="ECO:0000313" key="13">
    <source>
        <dbReference type="Proteomes" id="UP000598633"/>
    </source>
</evidence>